<keyword evidence="8" id="KW-1185">Reference proteome</keyword>
<evidence type="ECO:0000259" key="5">
    <source>
        <dbReference type="Pfam" id="PF01385"/>
    </source>
</evidence>
<name>A0ABU2U723_9ACTN</name>
<gene>
    <name evidence="7" type="ORF">RM764_38915</name>
</gene>
<evidence type="ECO:0000313" key="7">
    <source>
        <dbReference type="EMBL" id="MDT0468880.1"/>
    </source>
</evidence>
<keyword evidence="4" id="KW-0233">DNA recombination</keyword>
<evidence type="ECO:0000256" key="3">
    <source>
        <dbReference type="ARBA" id="ARBA00023125"/>
    </source>
</evidence>
<accession>A0ABU2U723</accession>
<proteinExistence type="inferred from homology"/>
<comment type="caution">
    <text evidence="7">The sequence shown here is derived from an EMBL/GenBank/DDBJ whole genome shotgun (WGS) entry which is preliminary data.</text>
</comment>
<sequence>MTTEATTKGSGHARYTFRVRLSATARRQLEAEGDRCRWIWNECVAKSKAAYQQARATGEKLTCGPAQLDKMLTEARRVTPWLAEGASVPQQQVIRDFATSRAKALKDIKDRVATHRRVGMPRWKKKRQARPSLNYTRRGFRLDDGRLRLAGGIVVTVVWSRELPADPSSVRVYQDSLGHWYASFVVRAQVEPLCETGRVLGVDWGVKETATTTDDAYDLPHGEHGKRAAQRLARYQRMMARRRRPKGQPASAGYRKAQAQAAKLHKKVARQREDTARKWAKRVMRGHDGAAVEDFRPKFLAKTTMARKAADAAIAATKRALVEMGRKHARDVRLVHPAHTTMDCAQCGARTKHALPLSMRTYTCTVCGAVSPRDKNSARVMLVRAGWNPDGVEGVRPPGPVDPEAA</sequence>
<organism evidence="7 8">
    <name type="scientific">Streptomyces gibsoniae</name>
    <dbReference type="NCBI Taxonomy" id="3075529"/>
    <lineage>
        <taxon>Bacteria</taxon>
        <taxon>Bacillati</taxon>
        <taxon>Actinomycetota</taxon>
        <taxon>Actinomycetes</taxon>
        <taxon>Kitasatosporales</taxon>
        <taxon>Streptomycetaceae</taxon>
        <taxon>Streptomyces</taxon>
    </lineage>
</organism>
<keyword evidence="3" id="KW-0238">DNA-binding</keyword>
<evidence type="ECO:0000256" key="4">
    <source>
        <dbReference type="ARBA" id="ARBA00023172"/>
    </source>
</evidence>
<dbReference type="Pfam" id="PF01385">
    <property type="entry name" value="OrfB_IS605"/>
    <property type="match status" value="1"/>
</dbReference>
<feature type="domain" description="Probable transposase IS891/IS1136/IS1341" evidence="5">
    <location>
        <begin position="184"/>
        <end position="295"/>
    </location>
</feature>
<evidence type="ECO:0000259" key="6">
    <source>
        <dbReference type="Pfam" id="PF07282"/>
    </source>
</evidence>
<reference evidence="8" key="1">
    <citation type="submission" date="2023-07" db="EMBL/GenBank/DDBJ databases">
        <title>30 novel species of actinomycetes from the DSMZ collection.</title>
        <authorList>
            <person name="Nouioui I."/>
        </authorList>
    </citation>
    <scope>NUCLEOTIDE SEQUENCE [LARGE SCALE GENOMIC DNA]</scope>
    <source>
        <strain evidence="8">DSM 41699</strain>
    </source>
</reference>
<evidence type="ECO:0000256" key="2">
    <source>
        <dbReference type="ARBA" id="ARBA00022578"/>
    </source>
</evidence>
<dbReference type="InterPro" id="IPR010095">
    <property type="entry name" value="Cas12f1-like_TNB"/>
</dbReference>
<dbReference type="Proteomes" id="UP001183809">
    <property type="component" value="Unassembled WGS sequence"/>
</dbReference>
<dbReference type="RefSeq" id="WP_311700324.1">
    <property type="nucleotide sequence ID" value="NZ_JAVREY010000087.1"/>
</dbReference>
<dbReference type="NCBIfam" id="NF040570">
    <property type="entry name" value="guided_TnpB"/>
    <property type="match status" value="1"/>
</dbReference>
<evidence type="ECO:0000256" key="1">
    <source>
        <dbReference type="ARBA" id="ARBA00008761"/>
    </source>
</evidence>
<feature type="domain" description="Cas12f1-like TNB" evidence="6">
    <location>
        <begin position="321"/>
        <end position="380"/>
    </location>
</feature>
<keyword evidence="2" id="KW-0815">Transposition</keyword>
<dbReference type="InterPro" id="IPR001959">
    <property type="entry name" value="Transposase"/>
</dbReference>
<dbReference type="EMBL" id="JAVREY010000087">
    <property type="protein sequence ID" value="MDT0468880.1"/>
    <property type="molecule type" value="Genomic_DNA"/>
</dbReference>
<evidence type="ECO:0000313" key="8">
    <source>
        <dbReference type="Proteomes" id="UP001183809"/>
    </source>
</evidence>
<comment type="similarity">
    <text evidence="1">In the C-terminal section; belongs to the transposase 35 family.</text>
</comment>
<dbReference type="Pfam" id="PF07282">
    <property type="entry name" value="Cas12f1-like_TNB"/>
    <property type="match status" value="1"/>
</dbReference>
<protein>
    <submittedName>
        <fullName evidence="7">Transposase</fullName>
    </submittedName>
</protein>